<dbReference type="Gene3D" id="3.40.605.10">
    <property type="entry name" value="Aldehyde Dehydrogenase, Chain A, domain 1"/>
    <property type="match status" value="1"/>
</dbReference>
<accession>A0ABX2T9J3</accession>
<keyword evidence="1 3" id="KW-0560">Oxidoreductase</keyword>
<dbReference type="InterPro" id="IPR016161">
    <property type="entry name" value="Ald_DH/histidinol_DH"/>
</dbReference>
<dbReference type="InterPro" id="IPR016162">
    <property type="entry name" value="Ald_DH_N"/>
</dbReference>
<dbReference type="Gene3D" id="3.40.309.10">
    <property type="entry name" value="Aldehyde Dehydrogenase, Chain A, domain 2"/>
    <property type="match status" value="1"/>
</dbReference>
<dbReference type="Pfam" id="PF00171">
    <property type="entry name" value="Aldedh"/>
    <property type="match status" value="1"/>
</dbReference>
<evidence type="ECO:0000259" key="4">
    <source>
        <dbReference type="Pfam" id="PF00171"/>
    </source>
</evidence>
<evidence type="ECO:0000313" key="6">
    <source>
        <dbReference type="Proteomes" id="UP000584642"/>
    </source>
</evidence>
<dbReference type="InterPro" id="IPR016160">
    <property type="entry name" value="Ald_DH_CS_CYS"/>
</dbReference>
<evidence type="ECO:0000256" key="3">
    <source>
        <dbReference type="RuleBase" id="RU003345"/>
    </source>
</evidence>
<dbReference type="PROSITE" id="PS00687">
    <property type="entry name" value="ALDEHYDE_DEHYDR_GLU"/>
    <property type="match status" value="1"/>
</dbReference>
<feature type="active site" evidence="2">
    <location>
        <position position="267"/>
    </location>
</feature>
<dbReference type="InterPro" id="IPR015590">
    <property type="entry name" value="Aldehyde_DH_dom"/>
</dbReference>
<evidence type="ECO:0000313" key="5">
    <source>
        <dbReference type="EMBL" id="NYZ20881.1"/>
    </source>
</evidence>
<name>A0ABX2T9J3_9PROT</name>
<dbReference type="SUPFAM" id="SSF53720">
    <property type="entry name" value="ALDH-like"/>
    <property type="match status" value="1"/>
</dbReference>
<evidence type="ECO:0000256" key="2">
    <source>
        <dbReference type="PROSITE-ProRule" id="PRU10007"/>
    </source>
</evidence>
<dbReference type="InterPro" id="IPR016163">
    <property type="entry name" value="Ald_DH_C"/>
</dbReference>
<dbReference type="Proteomes" id="UP000584642">
    <property type="component" value="Unassembled WGS sequence"/>
</dbReference>
<feature type="domain" description="Aldehyde dehydrogenase" evidence="4">
    <location>
        <begin position="33"/>
        <end position="493"/>
    </location>
</feature>
<organism evidence="5 6">
    <name type="scientific">Azospirillum oleiclasticum</name>
    <dbReference type="NCBI Taxonomy" id="2735135"/>
    <lineage>
        <taxon>Bacteria</taxon>
        <taxon>Pseudomonadati</taxon>
        <taxon>Pseudomonadota</taxon>
        <taxon>Alphaproteobacteria</taxon>
        <taxon>Rhodospirillales</taxon>
        <taxon>Azospirillaceae</taxon>
        <taxon>Azospirillum</taxon>
    </lineage>
</organism>
<dbReference type="RefSeq" id="WP_180282657.1">
    <property type="nucleotide sequence ID" value="NZ_JABFDB010000009.1"/>
</dbReference>
<reference evidence="5 6" key="1">
    <citation type="submission" date="2020-05" db="EMBL/GenBank/DDBJ databases">
        <title>Azospirillum oleiclasticum sp. nov, a nitrogen-fixing and heavy crude oil-emulsifying bacterium isolated from the crude oil of Yumen Oilfield.</title>
        <authorList>
            <person name="Wu D."/>
            <person name="Cai M."/>
            <person name="Zhang X."/>
        </authorList>
    </citation>
    <scope>NUCLEOTIDE SEQUENCE [LARGE SCALE GENOMIC DNA]</scope>
    <source>
        <strain evidence="5 6">ROY-1-1-2</strain>
    </source>
</reference>
<comment type="caution">
    <text evidence="5">The sequence shown here is derived from an EMBL/GenBank/DDBJ whole genome shotgun (WGS) entry which is preliminary data.</text>
</comment>
<dbReference type="PROSITE" id="PS00070">
    <property type="entry name" value="ALDEHYDE_DEHYDR_CYS"/>
    <property type="match status" value="1"/>
</dbReference>
<dbReference type="InterPro" id="IPR029510">
    <property type="entry name" value="Ald_DH_CS_GLU"/>
</dbReference>
<dbReference type="CDD" id="cd07112">
    <property type="entry name" value="ALDH_GABALDH-PuuC"/>
    <property type="match status" value="1"/>
</dbReference>
<gene>
    <name evidence="5" type="ORF">HND93_14300</name>
</gene>
<keyword evidence="6" id="KW-1185">Reference proteome</keyword>
<sequence length="497" mass="52875">MTQQSTQDWKSRAEQLSIRKGAFIGGAFVSALSGKVLPCLFPGTGTLVAEVAACDAEDVDRAVRVARAAFDSGVWSRMAPADRKRIMLRFSELLLQNREELALLETLNVGKPITNALNGDIPSAANCIAFYAEAVDKIYGEVAPTAADLTTLVMREPLGVVAAVVPWNYPLSMTAWKVGPALAAGNSVIVKPAEQSPFTALRMAELATEAGVPAGVLNVLPGYGETAGQALGLHMDVDCVTFTGSTEVGKLFLQYAGRSNAKRVSLELGGKSPQIVLDDCDDLDAAARAVAAGIFTNAGQVCNAGSRLIVQEGVREALLEKVMGHAQVLTPADPLDPATRLGPLVSEEQMTRVLGYIEGARRDGARVVTGGRRVLAESGGWFVEPTVFDRVDNAMAIAQEEVFGPVLASIAVSGFDEALAVANDTVYGLAASIWTKDVRKAHRAAKEIRAGVVWVNCFDRGTMSVPFGGFKQSGFGRDKSLHAIEKYMDWKAVWFAT</sequence>
<dbReference type="PANTHER" id="PTHR11699">
    <property type="entry name" value="ALDEHYDE DEHYDROGENASE-RELATED"/>
    <property type="match status" value="1"/>
</dbReference>
<evidence type="ECO:0000256" key="1">
    <source>
        <dbReference type="ARBA" id="ARBA00023002"/>
    </source>
</evidence>
<dbReference type="EMBL" id="JABFDB010000009">
    <property type="protein sequence ID" value="NYZ20881.1"/>
    <property type="molecule type" value="Genomic_DNA"/>
</dbReference>
<proteinExistence type="inferred from homology"/>
<comment type="similarity">
    <text evidence="3">Belongs to the aldehyde dehydrogenase family.</text>
</comment>
<protein>
    <submittedName>
        <fullName evidence="5">Aldehyde dehydrogenase</fullName>
    </submittedName>
</protein>